<dbReference type="InterPro" id="IPR014718">
    <property type="entry name" value="GH-type_carb-bd"/>
</dbReference>
<name>A0AAD1KNN2_9ACTN</name>
<evidence type="ECO:0000313" key="2">
    <source>
        <dbReference type="Proteomes" id="UP000825072"/>
    </source>
</evidence>
<protein>
    <submittedName>
        <fullName evidence="1">DUF4432 domain-containing protein</fullName>
    </submittedName>
</protein>
<dbReference type="EMBL" id="AP024747">
    <property type="protein sequence ID" value="BCY25077.1"/>
    <property type="molecule type" value="Genomic_DNA"/>
</dbReference>
<dbReference type="RefSeq" id="WP_002526779.1">
    <property type="nucleotide sequence ID" value="NZ_AP024747.1"/>
</dbReference>
<dbReference type="Gene3D" id="2.70.98.10">
    <property type="match status" value="1"/>
</dbReference>
<dbReference type="Proteomes" id="UP000825072">
    <property type="component" value="Chromosome 1"/>
</dbReference>
<organism evidence="1 2">
    <name type="scientific">Cutibacterium modestum</name>
    <dbReference type="NCBI Taxonomy" id="2559073"/>
    <lineage>
        <taxon>Bacteria</taxon>
        <taxon>Bacillati</taxon>
        <taxon>Actinomycetota</taxon>
        <taxon>Actinomycetes</taxon>
        <taxon>Propionibacteriales</taxon>
        <taxon>Propionibacteriaceae</taxon>
        <taxon>Cutibacterium</taxon>
    </lineage>
</organism>
<proteinExistence type="predicted"/>
<dbReference type="CDD" id="cd09269">
    <property type="entry name" value="deoxyribose_mutarotase"/>
    <property type="match status" value="1"/>
</dbReference>
<dbReference type="GeneID" id="92880852"/>
<dbReference type="AlphaFoldDB" id="A0AAD1KNN2"/>
<evidence type="ECO:0000313" key="1">
    <source>
        <dbReference type="EMBL" id="BCY25077.1"/>
    </source>
</evidence>
<dbReference type="GO" id="GO:0030246">
    <property type="term" value="F:carbohydrate binding"/>
    <property type="evidence" value="ECO:0007669"/>
    <property type="project" value="InterPro"/>
</dbReference>
<reference evidence="1" key="1">
    <citation type="submission" date="2021-06" db="EMBL/GenBank/DDBJ databases">
        <title>Genome sequence of Cutibacterium modestum strain KB17-24694.</title>
        <authorList>
            <person name="Dekio I."/>
            <person name="Asahina A."/>
            <person name="Nishida M."/>
        </authorList>
    </citation>
    <scope>NUCLEOTIDE SEQUENCE</scope>
    <source>
        <strain evidence="1">KB17-24694</strain>
    </source>
</reference>
<accession>A0AAD1KNN2</accession>
<gene>
    <name evidence="1" type="ORF">KB1_10670</name>
</gene>
<sequence>MVTTDNSTDLEITLYPELFGERERQILQTGEWIVTAWRYLTGIVALRITNTRGYVEVLPFMGQILWDAVFDGQSLRMDSMFEVPVQARQIVETYGCFAFQSGLLAAGCPSPEDDHPLHGEFPCAPMRSAKLVTKHGPSGVPAVTLVSEYEYCMGFGHHYLARPTVTLRTGSATFDISLEVTNLSKYQSMPLQYMCHMNYAFIPEARMSQSLPDGAFQLRRSVPSHVTPTRQWSRINEEILAGDIDADSLVGAEAFDPEIVYFADDLPKYGETVEFRMQAHANHNFVTRFRTDQFPVATRWILHNADQRVAAYVLPGTSRPEGRLAAEAAGTLIHLAAGAARTFSVTTGLLAPGEAFAREVQ</sequence>